<organism evidence="1 2">
    <name type="scientific">Ceratodon purpureus</name>
    <name type="common">Fire moss</name>
    <name type="synonym">Dicranum purpureum</name>
    <dbReference type="NCBI Taxonomy" id="3225"/>
    <lineage>
        <taxon>Eukaryota</taxon>
        <taxon>Viridiplantae</taxon>
        <taxon>Streptophyta</taxon>
        <taxon>Embryophyta</taxon>
        <taxon>Bryophyta</taxon>
        <taxon>Bryophytina</taxon>
        <taxon>Bryopsida</taxon>
        <taxon>Dicranidae</taxon>
        <taxon>Pseudoditrichales</taxon>
        <taxon>Ditrichaceae</taxon>
        <taxon>Ceratodon</taxon>
    </lineage>
</organism>
<keyword evidence="2" id="KW-1185">Reference proteome</keyword>
<gene>
    <name evidence="1" type="ORF">KC19_3G064500</name>
</gene>
<accession>A0A8T0IHZ1</accession>
<protein>
    <submittedName>
        <fullName evidence="1">Uncharacterized protein</fullName>
    </submittedName>
</protein>
<comment type="caution">
    <text evidence="1">The sequence shown here is derived from an EMBL/GenBank/DDBJ whole genome shotgun (WGS) entry which is preliminary data.</text>
</comment>
<sequence>MSLDATQCDALTSPRACKFTKTVLQEVQPALPRQSSATTTLLLEKRETKTTTLQKTQSSQIPNFYPLQTIIKQTLPLLLRQSLDVYTKAMHTNSLSRHYSSSTAPVVLLPSSSTNTQPPSSRLITNK</sequence>
<evidence type="ECO:0000313" key="1">
    <source>
        <dbReference type="EMBL" id="KAG0582496.1"/>
    </source>
</evidence>
<dbReference type="Proteomes" id="UP000822688">
    <property type="component" value="Chromosome 3"/>
</dbReference>
<dbReference type="AlphaFoldDB" id="A0A8T0IHZ1"/>
<evidence type="ECO:0000313" key="2">
    <source>
        <dbReference type="Proteomes" id="UP000822688"/>
    </source>
</evidence>
<proteinExistence type="predicted"/>
<dbReference type="EMBL" id="CM026423">
    <property type="protein sequence ID" value="KAG0582496.1"/>
    <property type="molecule type" value="Genomic_DNA"/>
</dbReference>
<reference evidence="1" key="1">
    <citation type="submission" date="2020-06" db="EMBL/GenBank/DDBJ databases">
        <title>WGS assembly of Ceratodon purpureus strain R40.</title>
        <authorList>
            <person name="Carey S.B."/>
            <person name="Jenkins J."/>
            <person name="Shu S."/>
            <person name="Lovell J.T."/>
            <person name="Sreedasyam A."/>
            <person name="Maumus F."/>
            <person name="Tiley G.P."/>
            <person name="Fernandez-Pozo N."/>
            <person name="Barry K."/>
            <person name="Chen C."/>
            <person name="Wang M."/>
            <person name="Lipzen A."/>
            <person name="Daum C."/>
            <person name="Saski C.A."/>
            <person name="Payton A.C."/>
            <person name="Mcbreen J.C."/>
            <person name="Conrad R.E."/>
            <person name="Kollar L.M."/>
            <person name="Olsson S."/>
            <person name="Huttunen S."/>
            <person name="Landis J.B."/>
            <person name="Wickett N.J."/>
            <person name="Johnson M.G."/>
            <person name="Rensing S.A."/>
            <person name="Grimwood J."/>
            <person name="Schmutz J."/>
            <person name="Mcdaniel S.F."/>
        </authorList>
    </citation>
    <scope>NUCLEOTIDE SEQUENCE</scope>
    <source>
        <strain evidence="1">R40</strain>
    </source>
</reference>
<name>A0A8T0IHZ1_CERPU</name>